<proteinExistence type="predicted"/>
<gene>
    <name evidence="2" type="ORF">MIND_00783400</name>
</gene>
<reference evidence="2" key="1">
    <citation type="submission" date="2020-05" db="EMBL/GenBank/DDBJ databases">
        <title>Mycena genomes resolve the evolution of fungal bioluminescence.</title>
        <authorList>
            <person name="Tsai I.J."/>
        </authorList>
    </citation>
    <scope>NUCLEOTIDE SEQUENCE</scope>
    <source>
        <strain evidence="2">171206Taipei</strain>
    </source>
</reference>
<feature type="compositionally biased region" description="Basic residues" evidence="1">
    <location>
        <begin position="1"/>
        <end position="15"/>
    </location>
</feature>
<evidence type="ECO:0000256" key="1">
    <source>
        <dbReference type="SAM" id="MobiDB-lite"/>
    </source>
</evidence>
<dbReference type="GeneID" id="59347037"/>
<protein>
    <submittedName>
        <fullName evidence="2">Uncharacterized protein</fullName>
    </submittedName>
</protein>
<evidence type="ECO:0000313" key="3">
    <source>
        <dbReference type="Proteomes" id="UP000636479"/>
    </source>
</evidence>
<accession>A0A8H6SLW6</accession>
<feature type="region of interest" description="Disordered" evidence="1">
    <location>
        <begin position="1"/>
        <end position="37"/>
    </location>
</feature>
<dbReference type="AlphaFoldDB" id="A0A8H6SLW6"/>
<keyword evidence="3" id="KW-1185">Reference proteome</keyword>
<name>A0A8H6SLW6_9AGAR</name>
<organism evidence="2 3">
    <name type="scientific">Mycena indigotica</name>
    <dbReference type="NCBI Taxonomy" id="2126181"/>
    <lineage>
        <taxon>Eukaryota</taxon>
        <taxon>Fungi</taxon>
        <taxon>Dikarya</taxon>
        <taxon>Basidiomycota</taxon>
        <taxon>Agaricomycotina</taxon>
        <taxon>Agaricomycetes</taxon>
        <taxon>Agaricomycetidae</taxon>
        <taxon>Agaricales</taxon>
        <taxon>Marasmiineae</taxon>
        <taxon>Mycenaceae</taxon>
        <taxon>Mycena</taxon>
    </lineage>
</organism>
<evidence type="ECO:0000313" key="2">
    <source>
        <dbReference type="EMBL" id="KAF7302165.1"/>
    </source>
</evidence>
<dbReference type="RefSeq" id="XP_037220165.1">
    <property type="nucleotide sequence ID" value="XM_037364521.1"/>
</dbReference>
<sequence length="327" mass="36391">MNHHLSSKKKPRHHPYLPTLTPLKRPPPPPSWDNELARSGIPLAPVRQRKDNNISNSPNALLSLPANPLIMPAPRPHPVHNADLASLEGHDLFRAAQRIATSETPKIICLNPRSFTSANTFNTLPLQADDIFFWQLYFTCSDNVQRPLADVINLWLADTSDELLVSRPPPSLSQPDKIELVSPQNDTLCSQNHLKFSDHSTNAETLYYEALHDNIYCGYDLDGNSPDSEGQNPMTEHAGDPLLAILTSYFPPSPGEEDVAEIYEALKEEVRRSRIKVEEAELVPEKECAGEELVLDDITNVQVNAKQNIRQSPKDKVGVQLGTISGL</sequence>
<dbReference type="EMBL" id="JACAZF010000006">
    <property type="protein sequence ID" value="KAF7302165.1"/>
    <property type="molecule type" value="Genomic_DNA"/>
</dbReference>
<dbReference type="Proteomes" id="UP000636479">
    <property type="component" value="Unassembled WGS sequence"/>
</dbReference>
<comment type="caution">
    <text evidence="2">The sequence shown here is derived from an EMBL/GenBank/DDBJ whole genome shotgun (WGS) entry which is preliminary data.</text>
</comment>